<dbReference type="PANTHER" id="PTHR33444:SF2">
    <property type="entry name" value="MARVEL DOMAIN-CONTAINING PROTEIN"/>
    <property type="match status" value="1"/>
</dbReference>
<accession>A0AAR5PJ61</accession>
<evidence type="ECO:0000256" key="1">
    <source>
        <dbReference type="SAM" id="Phobius"/>
    </source>
</evidence>
<reference evidence="2" key="2">
    <citation type="submission" date="2024-08" db="UniProtKB">
        <authorList>
            <consortium name="EnsemblMetazoa"/>
        </authorList>
    </citation>
    <scope>IDENTIFICATION</scope>
</reference>
<evidence type="ECO:0000313" key="3">
    <source>
        <dbReference type="Proteomes" id="UP000019118"/>
    </source>
</evidence>
<dbReference type="InterPro" id="IPR040350">
    <property type="entry name" value="TMEM272"/>
</dbReference>
<organism evidence="2 3">
    <name type="scientific">Dendroctonus ponderosae</name>
    <name type="common">Mountain pine beetle</name>
    <dbReference type="NCBI Taxonomy" id="77166"/>
    <lineage>
        <taxon>Eukaryota</taxon>
        <taxon>Metazoa</taxon>
        <taxon>Ecdysozoa</taxon>
        <taxon>Arthropoda</taxon>
        <taxon>Hexapoda</taxon>
        <taxon>Insecta</taxon>
        <taxon>Pterygota</taxon>
        <taxon>Neoptera</taxon>
        <taxon>Endopterygota</taxon>
        <taxon>Coleoptera</taxon>
        <taxon>Polyphaga</taxon>
        <taxon>Cucujiformia</taxon>
        <taxon>Curculionidae</taxon>
        <taxon>Scolytinae</taxon>
        <taxon>Dendroctonus</taxon>
    </lineage>
</organism>
<keyword evidence="1" id="KW-0812">Transmembrane</keyword>
<dbReference type="EnsemblMetazoa" id="XM_019905516.1">
    <property type="protein sequence ID" value="XP_019761075.1"/>
    <property type="gene ID" value="LOC109538328"/>
</dbReference>
<sequence length="179" mass="20576">MKSKSIVPQTKLEDQIDSLWKDYSLDAPRVPNPIPSHTQGLRRTCIVVHLVLPLTKIIFGLRYMYECPTNAWLPYYMLVGGLLQLAFIGTLAYKPLRKPALLGAVGLAALVWMLIASINIFVEWKPDFFFGGFRYCNKNLFYFVFFISAAEYIICTVLLLYICTQFAYSKENDITWQVV</sequence>
<dbReference type="RefSeq" id="XP_019761075.1">
    <property type="nucleotide sequence ID" value="XM_019905516.2"/>
</dbReference>
<dbReference type="AlphaFoldDB" id="A0AAR5PJ61"/>
<dbReference type="PANTHER" id="PTHR33444">
    <property type="entry name" value="SI:DKEY-19B23.12-RELATED"/>
    <property type="match status" value="1"/>
</dbReference>
<reference evidence="3" key="1">
    <citation type="journal article" date="2013" name="Genome Biol.">
        <title>Draft genome of the mountain pine beetle, Dendroctonus ponderosae Hopkins, a major forest pest.</title>
        <authorList>
            <person name="Keeling C.I."/>
            <person name="Yuen M.M."/>
            <person name="Liao N.Y."/>
            <person name="Docking T.R."/>
            <person name="Chan S.K."/>
            <person name="Taylor G.A."/>
            <person name="Palmquist D.L."/>
            <person name="Jackman S.D."/>
            <person name="Nguyen A."/>
            <person name="Li M."/>
            <person name="Henderson H."/>
            <person name="Janes J.K."/>
            <person name="Zhao Y."/>
            <person name="Pandoh P."/>
            <person name="Moore R."/>
            <person name="Sperling F.A."/>
            <person name="Huber D.P."/>
            <person name="Birol I."/>
            <person name="Jones S.J."/>
            <person name="Bohlmann J."/>
        </authorList>
    </citation>
    <scope>NUCLEOTIDE SEQUENCE</scope>
</reference>
<dbReference type="Proteomes" id="UP000019118">
    <property type="component" value="Unassembled WGS sequence"/>
</dbReference>
<keyword evidence="1" id="KW-1133">Transmembrane helix</keyword>
<evidence type="ECO:0000313" key="2">
    <source>
        <dbReference type="EnsemblMetazoa" id="XP_019761075.1"/>
    </source>
</evidence>
<keyword evidence="1" id="KW-0472">Membrane</keyword>
<feature type="transmembrane region" description="Helical" evidence="1">
    <location>
        <begin position="100"/>
        <end position="120"/>
    </location>
</feature>
<keyword evidence="3" id="KW-1185">Reference proteome</keyword>
<dbReference type="GeneID" id="109538328"/>
<protein>
    <submittedName>
        <fullName evidence="2">Uncharacterized protein</fullName>
    </submittedName>
</protein>
<feature type="transmembrane region" description="Helical" evidence="1">
    <location>
        <begin position="46"/>
        <end position="65"/>
    </location>
</feature>
<feature type="transmembrane region" description="Helical" evidence="1">
    <location>
        <begin position="71"/>
        <end position="93"/>
    </location>
</feature>
<dbReference type="KEGG" id="dpa:109538328"/>
<name>A0AAR5PJ61_DENPD</name>
<proteinExistence type="predicted"/>
<feature type="transmembrane region" description="Helical" evidence="1">
    <location>
        <begin position="140"/>
        <end position="162"/>
    </location>
</feature>